<gene>
    <name evidence="2" type="ORF">EubceDRAFT1_1759</name>
</gene>
<accession>I5AUR3</accession>
<reference evidence="2 3" key="2">
    <citation type="submission" date="2012-02" db="EMBL/GenBank/DDBJ databases">
        <title>Improved High-Quality Draft sequence of Eubacterium cellulosolvens 6.</title>
        <authorList>
            <consortium name="US DOE Joint Genome Institute"/>
            <person name="Lucas S."/>
            <person name="Han J."/>
            <person name="Lapidus A."/>
            <person name="Cheng J.-F."/>
            <person name="Goodwin L."/>
            <person name="Pitluck S."/>
            <person name="Peters L."/>
            <person name="Mikhailova N."/>
            <person name="Gu W."/>
            <person name="Detter J.C."/>
            <person name="Han C."/>
            <person name="Tapia R."/>
            <person name="Land M."/>
            <person name="Hauser L."/>
            <person name="Kyrpides N."/>
            <person name="Ivanova N."/>
            <person name="Pagani I."/>
            <person name="Johnson E."/>
            <person name="Mukhopadhyay B."/>
            <person name="Anderson I."/>
            <person name="Woyke T."/>
        </authorList>
    </citation>
    <scope>NUCLEOTIDE SEQUENCE [LARGE SCALE GENOMIC DNA]</scope>
    <source>
        <strain evidence="2 3">6</strain>
    </source>
</reference>
<dbReference type="HOGENOM" id="CLU_031285_12_3_9"/>
<dbReference type="Pfam" id="PF13416">
    <property type="entry name" value="SBP_bac_8"/>
    <property type="match status" value="1"/>
</dbReference>
<feature type="chain" id="PRO_5038849612" description="ABC-type sugar transport system, periplasmic component" evidence="1">
    <location>
        <begin position="21"/>
        <end position="473"/>
    </location>
</feature>
<dbReference type="InterPro" id="IPR006059">
    <property type="entry name" value="SBP"/>
</dbReference>
<keyword evidence="1" id="KW-0732">Signal</keyword>
<name>I5AUR3_EUBC6</name>
<dbReference type="PROSITE" id="PS51257">
    <property type="entry name" value="PROKAR_LIPOPROTEIN"/>
    <property type="match status" value="1"/>
</dbReference>
<evidence type="ECO:0008006" key="4">
    <source>
        <dbReference type="Google" id="ProtNLM"/>
    </source>
</evidence>
<feature type="signal peptide" evidence="1">
    <location>
        <begin position="1"/>
        <end position="20"/>
    </location>
</feature>
<dbReference type="Gene3D" id="3.40.190.10">
    <property type="entry name" value="Periplasmic binding protein-like II"/>
    <property type="match status" value="1"/>
</dbReference>
<keyword evidence="3" id="KW-1185">Reference proteome</keyword>
<dbReference type="eggNOG" id="COG1653">
    <property type="taxonomic scope" value="Bacteria"/>
</dbReference>
<organism evidence="2 3">
    <name type="scientific">Eubacterium cellulosolvens (strain ATCC 43171 / JCM 9499 / 6)</name>
    <name type="common">Cillobacterium cellulosolvens</name>
    <dbReference type="NCBI Taxonomy" id="633697"/>
    <lineage>
        <taxon>Bacteria</taxon>
        <taxon>Bacillati</taxon>
        <taxon>Bacillota</taxon>
        <taxon>Clostridia</taxon>
        <taxon>Eubacteriales</taxon>
        <taxon>Eubacteriaceae</taxon>
        <taxon>Eubacterium</taxon>
    </lineage>
</organism>
<dbReference type="OrthoDB" id="9763054at2"/>
<evidence type="ECO:0000256" key="1">
    <source>
        <dbReference type="SAM" id="SignalP"/>
    </source>
</evidence>
<proteinExistence type="predicted"/>
<dbReference type="STRING" id="633697.EubceDRAFT1_1759"/>
<dbReference type="SUPFAM" id="SSF53850">
    <property type="entry name" value="Periplasmic binding protein-like II"/>
    <property type="match status" value="1"/>
</dbReference>
<dbReference type="Proteomes" id="UP000005753">
    <property type="component" value="Chromosome"/>
</dbReference>
<evidence type="ECO:0000313" key="2">
    <source>
        <dbReference type="EMBL" id="EIM57536.1"/>
    </source>
</evidence>
<dbReference type="AlphaFoldDB" id="I5AUR3"/>
<sequence length="473" mass="51515">MKKKVLCLVLGTTMAASMIAGCGSTTTEKATSGSAPAEASGDGSVYLLNFKPEADEAWQDLAKAYTEETGTKVNVLTAAAGQYATTLQSEMAKSEAPTIFNIGNSADAQTWDNYTMDLKDTDLYSHVSDHSLDIVYNGKTAGIANCYEAYGIIVNKTIVDNYCTMDGAVIKSIDDIKDFDTLKKVADDIQQKKDDINNQFGYDLKGAFTSAGLDDGSSWRFSGHLANLPLYYEFVDDKLEDPTAGEAVIKGTYLEQFKNVWDMYVQDSGADPKTLAGGTYNAEQEFGMEQAVFYQNGDWEFSALKDADGKNGYLTANDEMVMIPIYFGVDDENQGLCVGTENHWAINAKASEADIKASEDFLNWVITSDTGRKAMNETMGLSAPFDTFTDDYAPKNEFSACANNYKKSVAWAFNATPNVDDWRKDVVAPLTAYTDGSGDWDAVKEAFVTGWADQWKLAHEDSAEDVAATSSAS</sequence>
<protein>
    <recommendedName>
        <fullName evidence="4">ABC-type sugar transport system, periplasmic component</fullName>
    </recommendedName>
</protein>
<dbReference type="EMBL" id="CM001487">
    <property type="protein sequence ID" value="EIM57536.1"/>
    <property type="molecule type" value="Genomic_DNA"/>
</dbReference>
<reference evidence="2 3" key="1">
    <citation type="submission" date="2010-08" db="EMBL/GenBank/DDBJ databases">
        <authorList>
            <consortium name="US DOE Joint Genome Institute (JGI-PGF)"/>
            <person name="Lucas S."/>
            <person name="Copeland A."/>
            <person name="Lapidus A."/>
            <person name="Cheng J.-F."/>
            <person name="Bruce D."/>
            <person name="Goodwin L."/>
            <person name="Pitluck S."/>
            <person name="Land M.L."/>
            <person name="Hauser L."/>
            <person name="Chang Y.-J."/>
            <person name="Anderson I.J."/>
            <person name="Johnson E."/>
            <person name="Mulhopadhyay B."/>
            <person name="Kyrpides N."/>
            <person name="Woyke T.J."/>
        </authorList>
    </citation>
    <scope>NUCLEOTIDE SEQUENCE [LARGE SCALE GENOMIC DNA]</scope>
    <source>
        <strain evidence="2 3">6</strain>
    </source>
</reference>
<evidence type="ECO:0000313" key="3">
    <source>
        <dbReference type="Proteomes" id="UP000005753"/>
    </source>
</evidence>